<evidence type="ECO:0000313" key="14">
    <source>
        <dbReference type="EMBL" id="SKC23887.1"/>
    </source>
</evidence>
<dbReference type="GO" id="GO:0046872">
    <property type="term" value="F:metal ion binding"/>
    <property type="evidence" value="ECO:0007669"/>
    <property type="project" value="UniProtKB-KW"/>
</dbReference>
<dbReference type="Pfam" id="PF00330">
    <property type="entry name" value="Aconitase"/>
    <property type="match status" value="1"/>
</dbReference>
<dbReference type="EC" id="4.2.1.33" evidence="12"/>
<organism evidence="14 15">
    <name type="scientific">Alkalitalea saponilacus</name>
    <dbReference type="NCBI Taxonomy" id="889453"/>
    <lineage>
        <taxon>Bacteria</taxon>
        <taxon>Pseudomonadati</taxon>
        <taxon>Bacteroidota</taxon>
        <taxon>Bacteroidia</taxon>
        <taxon>Marinilabiliales</taxon>
        <taxon>Marinilabiliaceae</taxon>
        <taxon>Alkalitalea</taxon>
    </lineage>
</organism>
<dbReference type="Proteomes" id="UP000191055">
    <property type="component" value="Unassembled WGS sequence"/>
</dbReference>
<evidence type="ECO:0000256" key="3">
    <source>
        <dbReference type="ARBA" id="ARBA00004729"/>
    </source>
</evidence>
<dbReference type="GO" id="GO:0009098">
    <property type="term" value="P:L-leucine biosynthetic process"/>
    <property type="evidence" value="ECO:0007669"/>
    <property type="project" value="UniProtKB-UniRule"/>
</dbReference>
<feature type="binding site" evidence="12">
    <location>
        <position position="407"/>
    </location>
    <ligand>
        <name>[4Fe-4S] cluster</name>
        <dbReference type="ChEBI" id="CHEBI:49883"/>
    </ligand>
</feature>
<gene>
    <name evidence="12" type="primary">leuC</name>
    <name evidence="14" type="ORF">SAMN03080601_03172</name>
</gene>
<feature type="binding site" evidence="12">
    <location>
        <position position="347"/>
    </location>
    <ligand>
        <name>[4Fe-4S] cluster</name>
        <dbReference type="ChEBI" id="CHEBI:49883"/>
    </ligand>
</feature>
<evidence type="ECO:0000256" key="1">
    <source>
        <dbReference type="ARBA" id="ARBA00000491"/>
    </source>
</evidence>
<dbReference type="NCBIfam" id="NF004016">
    <property type="entry name" value="PRK05478.1"/>
    <property type="match status" value="1"/>
</dbReference>
<dbReference type="RefSeq" id="WP_079558841.1">
    <property type="nucleotide sequence ID" value="NZ_CP021904.1"/>
</dbReference>
<dbReference type="PROSITE" id="PS00450">
    <property type="entry name" value="ACONITASE_1"/>
    <property type="match status" value="1"/>
</dbReference>
<accession>A0A1T5HT89</accession>
<evidence type="ECO:0000256" key="9">
    <source>
        <dbReference type="ARBA" id="ARBA00023014"/>
    </source>
</evidence>
<protein>
    <recommendedName>
        <fullName evidence="12">3-isopropylmalate dehydratase large subunit</fullName>
        <ecNumber evidence="12">4.2.1.33</ecNumber>
    </recommendedName>
    <alternativeName>
        <fullName evidence="12">Alpha-IPM isomerase</fullName>
        <shortName evidence="12">IPMI</shortName>
    </alternativeName>
    <alternativeName>
        <fullName evidence="12">Isopropylmalate isomerase</fullName>
    </alternativeName>
</protein>
<comment type="cofactor">
    <cofactor evidence="12">
        <name>[4Fe-4S] cluster</name>
        <dbReference type="ChEBI" id="CHEBI:49883"/>
    </cofactor>
    <text evidence="12">Binds 1 [4Fe-4S] cluster per subunit.</text>
</comment>
<reference evidence="14 15" key="1">
    <citation type="submission" date="2017-02" db="EMBL/GenBank/DDBJ databases">
        <authorList>
            <person name="Peterson S.W."/>
        </authorList>
    </citation>
    <scope>NUCLEOTIDE SEQUENCE [LARGE SCALE GENOMIC DNA]</scope>
    <source>
        <strain evidence="14 15">DSM 24412</strain>
    </source>
</reference>
<dbReference type="InterPro" id="IPR033941">
    <property type="entry name" value="IPMI_cat"/>
</dbReference>
<dbReference type="InterPro" id="IPR036008">
    <property type="entry name" value="Aconitase_4Fe-4S_dom"/>
</dbReference>
<dbReference type="InterPro" id="IPR050067">
    <property type="entry name" value="IPM_dehydratase_rel_enz"/>
</dbReference>
<proteinExistence type="inferred from homology"/>
<dbReference type="OrthoDB" id="9764318at2"/>
<comment type="subunit">
    <text evidence="12">Heterodimer of LeuC and LeuD.</text>
</comment>
<comment type="pathway">
    <text evidence="3 12">Amino-acid biosynthesis; L-leucine biosynthesis; L-leucine from 3-methyl-2-oxobutanoate: step 2/4.</text>
</comment>
<feature type="domain" description="Aconitase/3-isopropylmalate dehydratase large subunit alpha/beta/alpha" evidence="13">
    <location>
        <begin position="8"/>
        <end position="457"/>
    </location>
</feature>
<evidence type="ECO:0000256" key="12">
    <source>
        <dbReference type="HAMAP-Rule" id="MF_01026"/>
    </source>
</evidence>
<dbReference type="NCBIfam" id="NF009116">
    <property type="entry name" value="PRK12466.1"/>
    <property type="match status" value="1"/>
</dbReference>
<feature type="binding site" evidence="12">
    <location>
        <position position="410"/>
    </location>
    <ligand>
        <name>[4Fe-4S] cluster</name>
        <dbReference type="ChEBI" id="CHEBI:49883"/>
    </ligand>
</feature>
<dbReference type="InterPro" id="IPR015931">
    <property type="entry name" value="Acnase/IPM_dHydase_lsu_aba_1/3"/>
</dbReference>
<keyword evidence="4 12" id="KW-0432">Leucine biosynthesis</keyword>
<name>A0A1T5HT89_9BACT</name>
<dbReference type="PRINTS" id="PR00415">
    <property type="entry name" value="ACONITASE"/>
</dbReference>
<dbReference type="InterPro" id="IPR018136">
    <property type="entry name" value="Aconitase_4Fe-4S_BS"/>
</dbReference>
<dbReference type="UniPathway" id="UPA00048">
    <property type="reaction ID" value="UER00071"/>
</dbReference>
<comment type="function">
    <text evidence="2 12">Catalyzes the isomerization between 2-isopropylmalate and 3-isopropylmalate, via the formation of 2-isopropylmaleate.</text>
</comment>
<keyword evidence="8 12" id="KW-0408">Iron</keyword>
<evidence type="ECO:0000256" key="11">
    <source>
        <dbReference type="ARBA" id="ARBA00023304"/>
    </source>
</evidence>
<dbReference type="AlphaFoldDB" id="A0A1T5HT89"/>
<evidence type="ECO:0000256" key="6">
    <source>
        <dbReference type="ARBA" id="ARBA00022605"/>
    </source>
</evidence>
<dbReference type="NCBIfam" id="TIGR00170">
    <property type="entry name" value="leuC"/>
    <property type="match status" value="1"/>
</dbReference>
<evidence type="ECO:0000256" key="8">
    <source>
        <dbReference type="ARBA" id="ARBA00023004"/>
    </source>
</evidence>
<keyword evidence="10 12" id="KW-0456">Lyase</keyword>
<evidence type="ECO:0000256" key="4">
    <source>
        <dbReference type="ARBA" id="ARBA00022430"/>
    </source>
</evidence>
<dbReference type="Gene3D" id="3.30.499.10">
    <property type="entry name" value="Aconitase, domain 3"/>
    <property type="match status" value="2"/>
</dbReference>
<keyword evidence="9 12" id="KW-0411">Iron-sulfur</keyword>
<dbReference type="GO" id="GO:0051539">
    <property type="term" value="F:4 iron, 4 sulfur cluster binding"/>
    <property type="evidence" value="ECO:0007669"/>
    <property type="project" value="UniProtKB-KW"/>
</dbReference>
<evidence type="ECO:0000256" key="2">
    <source>
        <dbReference type="ARBA" id="ARBA00002695"/>
    </source>
</evidence>
<dbReference type="SUPFAM" id="SSF53732">
    <property type="entry name" value="Aconitase iron-sulfur domain"/>
    <property type="match status" value="1"/>
</dbReference>
<evidence type="ECO:0000259" key="13">
    <source>
        <dbReference type="Pfam" id="PF00330"/>
    </source>
</evidence>
<dbReference type="GO" id="GO:0003861">
    <property type="term" value="F:3-isopropylmalate dehydratase activity"/>
    <property type="evidence" value="ECO:0007669"/>
    <property type="project" value="UniProtKB-UniRule"/>
</dbReference>
<evidence type="ECO:0000256" key="7">
    <source>
        <dbReference type="ARBA" id="ARBA00022723"/>
    </source>
</evidence>
<comment type="similarity">
    <text evidence="12">Belongs to the aconitase/IPM isomerase family. LeuC type 1 subfamily.</text>
</comment>
<dbReference type="PANTHER" id="PTHR43822:SF9">
    <property type="entry name" value="3-ISOPROPYLMALATE DEHYDRATASE"/>
    <property type="match status" value="1"/>
</dbReference>
<dbReference type="InterPro" id="IPR001030">
    <property type="entry name" value="Acoase/IPM_deHydtase_lsu_aba"/>
</dbReference>
<evidence type="ECO:0000313" key="15">
    <source>
        <dbReference type="Proteomes" id="UP000191055"/>
    </source>
</evidence>
<keyword evidence="5 12" id="KW-0004">4Fe-4S</keyword>
<dbReference type="CDD" id="cd01583">
    <property type="entry name" value="IPMI"/>
    <property type="match status" value="1"/>
</dbReference>
<evidence type="ECO:0000256" key="10">
    <source>
        <dbReference type="ARBA" id="ARBA00023239"/>
    </source>
</evidence>
<keyword evidence="7 12" id="KW-0479">Metal-binding</keyword>
<evidence type="ECO:0000256" key="5">
    <source>
        <dbReference type="ARBA" id="ARBA00022485"/>
    </source>
</evidence>
<dbReference type="EMBL" id="FUYV01000023">
    <property type="protein sequence ID" value="SKC23887.1"/>
    <property type="molecule type" value="Genomic_DNA"/>
</dbReference>
<keyword evidence="15" id="KW-1185">Reference proteome</keyword>
<dbReference type="HAMAP" id="MF_01026">
    <property type="entry name" value="LeuC_type1"/>
    <property type="match status" value="1"/>
</dbReference>
<dbReference type="PROSITE" id="PS01244">
    <property type="entry name" value="ACONITASE_2"/>
    <property type="match status" value="1"/>
</dbReference>
<dbReference type="STRING" id="889453.SAMN03080601_03172"/>
<sequence>MAGKTLFDKIWEKHVVNNVEGGPSVLYIDRHLIHEVTSPQAFAGLKERDIKVRCPEKTIATPDHNIPTMDQHLQIHDELSRFQVNKLKENCEVNGITMYGLTHPYNGIVHVIGPELGLTRPGMTIVCGDSHTSTHGAFGSIAFGIGTSEVEMVLATQCLMQTRPKTMRINVDGELKKGVTSKDIVLYIISQLTTGGGTGYFVEFAGSAIRSLSMEARMTICNMSIEMGAKGGMIAPDETTFEYVKGREFAPKGEEWEKALAEWKQLPSDPDAVFDKEIHFKAEDIEPIITYGTNPGMGMGISGNIPKVDEIEKSSQKSFVKSLEYMGFNAGDAMIGKRVDYVFVGSCTNGRIEDLRAFTQFVEGKKKADNVVAWIVPGSKQVEKQALEEGLKEKLEAAGFELRQPGCSACLAMNDDKIPEGLYAVSTSNRNFEGRQGPGARTMLASPLTAAAAAVTGVITDPRTLL</sequence>
<dbReference type="KEGG" id="asx:CDL62_07370"/>
<dbReference type="PANTHER" id="PTHR43822">
    <property type="entry name" value="HOMOACONITASE, MITOCHONDRIAL-RELATED"/>
    <property type="match status" value="1"/>
</dbReference>
<keyword evidence="11 12" id="KW-0100">Branched-chain amino acid biosynthesis</keyword>
<dbReference type="InterPro" id="IPR004430">
    <property type="entry name" value="3-IsopropMal_deHydase_lsu"/>
</dbReference>
<comment type="catalytic activity">
    <reaction evidence="1 12">
        <text>(2R,3S)-3-isopropylmalate = (2S)-2-isopropylmalate</text>
        <dbReference type="Rhea" id="RHEA:32287"/>
        <dbReference type="ChEBI" id="CHEBI:1178"/>
        <dbReference type="ChEBI" id="CHEBI:35121"/>
        <dbReference type="EC" id="4.2.1.33"/>
    </reaction>
</comment>
<keyword evidence="6 12" id="KW-0028">Amino-acid biosynthesis</keyword>